<comment type="pathway">
    <text evidence="2">Cofactor biosynthesis; molybdopterin biosynthesis.</text>
</comment>
<dbReference type="PANTHER" id="PTHR22960">
    <property type="entry name" value="MOLYBDOPTERIN COFACTOR SYNTHESIS PROTEIN A"/>
    <property type="match status" value="1"/>
</dbReference>
<dbReference type="InterPro" id="IPR050105">
    <property type="entry name" value="MoCo_biosynth_MoaA/MoaC"/>
</dbReference>
<organism evidence="10 11">
    <name type="scientific">Acrobeloides nanus</name>
    <dbReference type="NCBI Taxonomy" id="290746"/>
    <lineage>
        <taxon>Eukaryota</taxon>
        <taxon>Metazoa</taxon>
        <taxon>Ecdysozoa</taxon>
        <taxon>Nematoda</taxon>
        <taxon>Chromadorea</taxon>
        <taxon>Rhabditida</taxon>
        <taxon>Tylenchina</taxon>
        <taxon>Cephalobomorpha</taxon>
        <taxon>Cephaloboidea</taxon>
        <taxon>Cephalobidae</taxon>
        <taxon>Acrobeloides</taxon>
    </lineage>
</organism>
<evidence type="ECO:0000256" key="8">
    <source>
        <dbReference type="ARBA" id="ARBA00023150"/>
    </source>
</evidence>
<proteinExistence type="predicted"/>
<dbReference type="Gene3D" id="3.20.20.70">
    <property type="entry name" value="Aldolase class I"/>
    <property type="match status" value="1"/>
</dbReference>
<dbReference type="GO" id="GO:0006777">
    <property type="term" value="P:Mo-molybdopterin cofactor biosynthetic process"/>
    <property type="evidence" value="ECO:0007669"/>
    <property type="project" value="UniProtKB-KW"/>
</dbReference>
<dbReference type="Pfam" id="PF04055">
    <property type="entry name" value="Radical_SAM"/>
    <property type="match status" value="1"/>
</dbReference>
<accession>A0A914E1E0</accession>
<dbReference type="PANTHER" id="PTHR22960:SF0">
    <property type="entry name" value="MOLYBDENUM COFACTOR BIOSYNTHESIS PROTEIN 1"/>
    <property type="match status" value="1"/>
</dbReference>
<dbReference type="InterPro" id="IPR000385">
    <property type="entry name" value="MoaA_NifB_PqqE_Fe-S-bd_CS"/>
</dbReference>
<keyword evidence="6" id="KW-0408">Iron</keyword>
<dbReference type="Proteomes" id="UP000887540">
    <property type="component" value="Unplaced"/>
</dbReference>
<dbReference type="SFLD" id="SFLDS00029">
    <property type="entry name" value="Radical_SAM"/>
    <property type="match status" value="1"/>
</dbReference>
<reference evidence="11" key="1">
    <citation type="submission" date="2022-11" db="UniProtKB">
        <authorList>
            <consortium name="WormBaseParasite"/>
        </authorList>
    </citation>
    <scope>IDENTIFICATION</scope>
</reference>
<dbReference type="PROSITE" id="PS01305">
    <property type="entry name" value="MOAA_NIFB_PQQE"/>
    <property type="match status" value="1"/>
</dbReference>
<dbReference type="SFLD" id="SFLDG01067">
    <property type="entry name" value="SPASM/twitch_domain_containing"/>
    <property type="match status" value="1"/>
</dbReference>
<dbReference type="InterPro" id="IPR058240">
    <property type="entry name" value="rSAM_sf"/>
</dbReference>
<keyword evidence="4" id="KW-0949">S-adenosyl-L-methionine</keyword>
<keyword evidence="8" id="KW-0501">Molybdenum cofactor biosynthesis</keyword>
<keyword evidence="10" id="KW-1185">Reference proteome</keyword>
<evidence type="ECO:0000313" key="11">
    <source>
        <dbReference type="WBParaSite" id="ACRNAN_scaffold4953.g8795.t1"/>
    </source>
</evidence>
<dbReference type="GO" id="GO:0046872">
    <property type="term" value="F:metal ion binding"/>
    <property type="evidence" value="ECO:0007669"/>
    <property type="project" value="UniProtKB-KW"/>
</dbReference>
<evidence type="ECO:0000313" key="10">
    <source>
        <dbReference type="Proteomes" id="UP000887540"/>
    </source>
</evidence>
<comment type="cofactor">
    <cofactor evidence="1">
        <name>[4Fe-4S] cluster</name>
        <dbReference type="ChEBI" id="CHEBI:49883"/>
    </cofactor>
</comment>
<protein>
    <submittedName>
        <fullName evidence="11">Radical SAM core domain-containing protein</fullName>
    </submittedName>
</protein>
<keyword evidence="7" id="KW-0411">Iron-sulfur</keyword>
<dbReference type="WBParaSite" id="ACRNAN_scaffold4953.g8795.t1">
    <property type="protein sequence ID" value="ACRNAN_scaffold4953.g8795.t1"/>
    <property type="gene ID" value="ACRNAN_scaffold4953.g8795"/>
</dbReference>
<evidence type="ECO:0000256" key="6">
    <source>
        <dbReference type="ARBA" id="ARBA00023004"/>
    </source>
</evidence>
<evidence type="ECO:0000256" key="1">
    <source>
        <dbReference type="ARBA" id="ARBA00001966"/>
    </source>
</evidence>
<dbReference type="PROSITE" id="PS51918">
    <property type="entry name" value="RADICAL_SAM"/>
    <property type="match status" value="1"/>
</dbReference>
<dbReference type="InterPro" id="IPR013785">
    <property type="entry name" value="Aldolase_TIM"/>
</dbReference>
<sequence>MRSSLTVVILGPSDCTNEKSNLEAHVKTNPDNNPLVDSFGRHHSYLRIAITEKCNLRCVYCMPEEGVELSPPAKLLTADEIVKIASLFAQHGVDKIRLTGGNNGLFLNIDFLGEPTVRKDVIEIVERLSNIPGISQVAMTSNGIALSRKLEDFVKAGLNKLNISLDTLDEHKYQIITRRNGFKKVMQLIDMAEPMFNPLKINCVVMRGTNDNEICDFVALTEKKVSQT</sequence>
<evidence type="ECO:0000256" key="4">
    <source>
        <dbReference type="ARBA" id="ARBA00022691"/>
    </source>
</evidence>
<keyword evidence="3" id="KW-0004">4Fe-4S</keyword>
<evidence type="ECO:0000256" key="7">
    <source>
        <dbReference type="ARBA" id="ARBA00023014"/>
    </source>
</evidence>
<feature type="domain" description="Radical SAM core" evidence="9">
    <location>
        <begin position="38"/>
        <end position="228"/>
    </location>
</feature>
<dbReference type="SFLD" id="SFLDG01386">
    <property type="entry name" value="main_SPASM_domain-containing"/>
    <property type="match status" value="1"/>
</dbReference>
<evidence type="ECO:0000256" key="2">
    <source>
        <dbReference type="ARBA" id="ARBA00005046"/>
    </source>
</evidence>
<dbReference type="GO" id="GO:0061798">
    <property type="term" value="F:GTP 3',8'-cyclase activity"/>
    <property type="evidence" value="ECO:0007669"/>
    <property type="project" value="TreeGrafter"/>
</dbReference>
<evidence type="ECO:0000256" key="3">
    <source>
        <dbReference type="ARBA" id="ARBA00022485"/>
    </source>
</evidence>
<dbReference type="InterPro" id="IPR007197">
    <property type="entry name" value="rSAM"/>
</dbReference>
<dbReference type="SUPFAM" id="SSF102114">
    <property type="entry name" value="Radical SAM enzymes"/>
    <property type="match status" value="1"/>
</dbReference>
<dbReference type="CDD" id="cd01335">
    <property type="entry name" value="Radical_SAM"/>
    <property type="match status" value="1"/>
</dbReference>
<evidence type="ECO:0000256" key="5">
    <source>
        <dbReference type="ARBA" id="ARBA00022723"/>
    </source>
</evidence>
<dbReference type="GO" id="GO:0061799">
    <property type="term" value="F:cyclic pyranopterin monophosphate synthase activity"/>
    <property type="evidence" value="ECO:0007669"/>
    <property type="project" value="TreeGrafter"/>
</dbReference>
<dbReference type="GO" id="GO:0051539">
    <property type="term" value="F:4 iron, 4 sulfur cluster binding"/>
    <property type="evidence" value="ECO:0007669"/>
    <property type="project" value="UniProtKB-KW"/>
</dbReference>
<keyword evidence="5" id="KW-0479">Metal-binding</keyword>
<name>A0A914E1E0_9BILA</name>
<dbReference type="AlphaFoldDB" id="A0A914E1E0"/>
<evidence type="ECO:0000259" key="9">
    <source>
        <dbReference type="PROSITE" id="PS51918"/>
    </source>
</evidence>